<accession>A0AAX6FWC5</accession>
<dbReference type="EMBL" id="JANAVB010025398">
    <property type="protein sequence ID" value="KAJ6820670.1"/>
    <property type="molecule type" value="Genomic_DNA"/>
</dbReference>
<dbReference type="PANTHER" id="PTHR34223">
    <property type="entry name" value="OS11G0201299 PROTEIN"/>
    <property type="match status" value="1"/>
</dbReference>
<dbReference type="InterPro" id="IPR053197">
    <property type="entry name" value="F-box_SCFL_complex_component"/>
</dbReference>
<dbReference type="PROSITE" id="PS50181">
    <property type="entry name" value="FBOX"/>
    <property type="match status" value="1"/>
</dbReference>
<dbReference type="InterPro" id="IPR053781">
    <property type="entry name" value="F-box_AtFBL13-like"/>
</dbReference>
<dbReference type="Gene3D" id="3.80.10.10">
    <property type="entry name" value="Ribonuclease Inhibitor"/>
    <property type="match status" value="1"/>
</dbReference>
<name>A0AAX6FWC5_IRIPA</name>
<dbReference type="InterPro" id="IPR001810">
    <property type="entry name" value="F-box_dom"/>
</dbReference>
<dbReference type="CDD" id="cd22160">
    <property type="entry name" value="F-box_AtFBL13-like"/>
    <property type="match status" value="1"/>
</dbReference>
<proteinExistence type="predicted"/>
<evidence type="ECO:0000313" key="4">
    <source>
        <dbReference type="Proteomes" id="UP001140949"/>
    </source>
</evidence>
<dbReference type="Gene3D" id="1.20.1280.50">
    <property type="match status" value="1"/>
</dbReference>
<dbReference type="SUPFAM" id="SSF52047">
    <property type="entry name" value="RNI-like"/>
    <property type="match status" value="1"/>
</dbReference>
<dbReference type="SUPFAM" id="SSF81383">
    <property type="entry name" value="F-box domain"/>
    <property type="match status" value="1"/>
</dbReference>
<dbReference type="Pfam" id="PF24758">
    <property type="entry name" value="LRR_At5g56370"/>
    <property type="match status" value="1"/>
</dbReference>
<evidence type="ECO:0000313" key="2">
    <source>
        <dbReference type="EMBL" id="KAJ6793378.1"/>
    </source>
</evidence>
<evidence type="ECO:0000313" key="3">
    <source>
        <dbReference type="EMBL" id="KAJ6820670.1"/>
    </source>
</evidence>
<sequence>MEPGIILGQPPPKMHTNGNNHVKDRISELPDCVLHHILSFLETKLTVQTSILSKRWAHLWASVPALDFTDESFIRNEEGWLDESDTHSFENFVDTVLLLRDASDLRSFDLRCYHYSDGGHLLRWIRYAAKYNPKVLQIEFSPHGGNWCLPLGILPCQSLEELTMNLRYRVNLGPPCKIMGRLRRLHIQRADDDVDGFMENLISSCPVLEDLDVRSCQLDALCISSSTLKRLSIKDCCIFGGDENRISIPSLVCLTYTNNISGCTALENLSSLLNATVDTTGGDLIELCRGLANAETLKISFPEDYQVKLPEDLSQFPVFGNLRSLALGGLFTSDMIQVVALFLQHSSNLKTFTLTLNNRKVPSPLSMQRLKVIQKSGNFSFICPHIQLIEIQCYQMEEKLHELIKYFLMNAIGVPKLVINRTGPIVAV</sequence>
<dbReference type="AlphaFoldDB" id="A0AAX6FWC5"/>
<dbReference type="EMBL" id="JANAVB010043019">
    <property type="protein sequence ID" value="KAJ6793378.1"/>
    <property type="molecule type" value="Genomic_DNA"/>
</dbReference>
<reference evidence="3" key="2">
    <citation type="submission" date="2023-04" db="EMBL/GenBank/DDBJ databases">
        <authorList>
            <person name="Bruccoleri R.E."/>
            <person name="Oakeley E.J."/>
            <person name="Faust A.-M."/>
            <person name="Dessus-Babus S."/>
            <person name="Altorfer M."/>
            <person name="Burckhardt D."/>
            <person name="Oertli M."/>
            <person name="Naumann U."/>
            <person name="Petersen F."/>
            <person name="Wong J."/>
        </authorList>
    </citation>
    <scope>NUCLEOTIDE SEQUENCE</scope>
    <source>
        <strain evidence="3">GSM-AAB239-AS_SAM_17_03QT</strain>
        <tissue evidence="3">Leaf</tissue>
    </source>
</reference>
<organism evidence="3 4">
    <name type="scientific">Iris pallida</name>
    <name type="common">Sweet iris</name>
    <dbReference type="NCBI Taxonomy" id="29817"/>
    <lineage>
        <taxon>Eukaryota</taxon>
        <taxon>Viridiplantae</taxon>
        <taxon>Streptophyta</taxon>
        <taxon>Embryophyta</taxon>
        <taxon>Tracheophyta</taxon>
        <taxon>Spermatophyta</taxon>
        <taxon>Magnoliopsida</taxon>
        <taxon>Liliopsida</taxon>
        <taxon>Asparagales</taxon>
        <taxon>Iridaceae</taxon>
        <taxon>Iridoideae</taxon>
        <taxon>Irideae</taxon>
        <taxon>Iris</taxon>
    </lineage>
</organism>
<protein>
    <recommendedName>
        <fullName evidence="1">F-box domain-containing protein</fullName>
    </recommendedName>
</protein>
<dbReference type="Pfam" id="PF00646">
    <property type="entry name" value="F-box"/>
    <property type="match status" value="1"/>
</dbReference>
<dbReference type="InterPro" id="IPR032675">
    <property type="entry name" value="LRR_dom_sf"/>
</dbReference>
<keyword evidence="4" id="KW-1185">Reference proteome</keyword>
<dbReference type="Proteomes" id="UP001140949">
    <property type="component" value="Unassembled WGS sequence"/>
</dbReference>
<dbReference type="InterPro" id="IPR036047">
    <property type="entry name" value="F-box-like_dom_sf"/>
</dbReference>
<gene>
    <name evidence="2" type="ORF">M6B38_236765</name>
    <name evidence="3" type="ORF">M6B38_396435</name>
</gene>
<comment type="caution">
    <text evidence="3">The sequence shown here is derived from an EMBL/GenBank/DDBJ whole genome shotgun (WGS) entry which is preliminary data.</text>
</comment>
<feature type="domain" description="F-box" evidence="1">
    <location>
        <begin position="23"/>
        <end position="76"/>
    </location>
</feature>
<reference evidence="3" key="1">
    <citation type="journal article" date="2023" name="GigaByte">
        <title>Genome assembly of the bearded iris, Iris pallida Lam.</title>
        <authorList>
            <person name="Bruccoleri R.E."/>
            <person name="Oakeley E.J."/>
            <person name="Faust A.M.E."/>
            <person name="Altorfer M."/>
            <person name="Dessus-Babus S."/>
            <person name="Burckhardt D."/>
            <person name="Oertli M."/>
            <person name="Naumann U."/>
            <person name="Petersen F."/>
            <person name="Wong J."/>
        </authorList>
    </citation>
    <scope>NUCLEOTIDE SEQUENCE</scope>
    <source>
        <strain evidence="3">GSM-AAB239-AS_SAM_17_03QT</strain>
    </source>
</reference>
<dbReference type="InterPro" id="IPR055411">
    <property type="entry name" value="LRR_FXL15/At3g58940/PEG3-like"/>
</dbReference>
<evidence type="ECO:0000259" key="1">
    <source>
        <dbReference type="PROSITE" id="PS50181"/>
    </source>
</evidence>